<dbReference type="Gene3D" id="3.30.530.20">
    <property type="match status" value="1"/>
</dbReference>
<evidence type="ECO:0000313" key="2">
    <source>
        <dbReference type="Proteomes" id="UP000282184"/>
    </source>
</evidence>
<name>A0A3S0JDA4_9BACT</name>
<dbReference type="SUPFAM" id="SSF55961">
    <property type="entry name" value="Bet v1-like"/>
    <property type="match status" value="1"/>
</dbReference>
<dbReference type="InterPro" id="IPR023393">
    <property type="entry name" value="START-like_dom_sf"/>
</dbReference>
<gene>
    <name evidence="1" type="ORF">EJV47_24210</name>
</gene>
<dbReference type="EMBL" id="RXOF01000019">
    <property type="protein sequence ID" value="RTQ45599.1"/>
    <property type="molecule type" value="Genomic_DNA"/>
</dbReference>
<comment type="caution">
    <text evidence="1">The sequence shown here is derived from an EMBL/GenBank/DDBJ whole genome shotgun (WGS) entry which is preliminary data.</text>
</comment>
<dbReference type="CDD" id="cd07820">
    <property type="entry name" value="SRPBCC_3"/>
    <property type="match status" value="1"/>
</dbReference>
<keyword evidence="1" id="KW-0131">Cell cycle</keyword>
<proteinExistence type="predicted"/>
<organism evidence="1 2">
    <name type="scientific">Hymenobacter gummosus</name>
    <dbReference type="NCBI Taxonomy" id="1776032"/>
    <lineage>
        <taxon>Bacteria</taxon>
        <taxon>Pseudomonadati</taxon>
        <taxon>Bacteroidota</taxon>
        <taxon>Cytophagia</taxon>
        <taxon>Cytophagales</taxon>
        <taxon>Hymenobacteraceae</taxon>
        <taxon>Hymenobacter</taxon>
    </lineage>
</organism>
<dbReference type="RefSeq" id="WP_126695926.1">
    <property type="nucleotide sequence ID" value="NZ_RXOF01000019.1"/>
</dbReference>
<dbReference type="Proteomes" id="UP000282184">
    <property type="component" value="Unassembled WGS sequence"/>
</dbReference>
<dbReference type="GO" id="GO:0051301">
    <property type="term" value="P:cell division"/>
    <property type="evidence" value="ECO:0007669"/>
    <property type="project" value="UniProtKB-KW"/>
</dbReference>
<accession>A0A3S0JDA4</accession>
<sequence>MPTVEVSTVIRAPRARCYQLALSVDLHALSTARTGEQIVGGVRSGLLQLGDSVTFRARHFGVWQQFTSKVTETRPPAYFCDEMQRGAFRSMRHEHYFTETAGLTEMRDVFHFVSPLGPLGRLADALVLRRYLRRFLAERGAVIKHYAETDAWQQVLPGTT</sequence>
<protein>
    <submittedName>
        <fullName evidence="1">Cell division protein</fullName>
    </submittedName>
</protein>
<dbReference type="OrthoDB" id="9801773at2"/>
<reference evidence="1 2" key="1">
    <citation type="submission" date="2018-12" db="EMBL/GenBank/DDBJ databases">
        <title>Hymenobacter gummosus sp. nov., isolated from a spring.</title>
        <authorList>
            <person name="Nie L."/>
        </authorList>
    </citation>
    <scope>NUCLEOTIDE SEQUENCE [LARGE SCALE GENOMIC DNA]</scope>
    <source>
        <strain evidence="1 2">KCTC 52166</strain>
    </source>
</reference>
<keyword evidence="1" id="KW-0132">Cell division</keyword>
<keyword evidence="2" id="KW-1185">Reference proteome</keyword>
<evidence type="ECO:0000313" key="1">
    <source>
        <dbReference type="EMBL" id="RTQ45599.1"/>
    </source>
</evidence>
<dbReference type="AlphaFoldDB" id="A0A3S0JDA4"/>